<dbReference type="PANTHER" id="PTHR12227">
    <property type="entry name" value="GLYCERATE KINASE"/>
    <property type="match status" value="1"/>
</dbReference>
<reference evidence="2 3" key="1">
    <citation type="submission" date="2023-10" db="EMBL/GenBank/DDBJ databases">
        <title>Glaciecola aquimarina strain GGW-M5 nov., isolated from a coastal seawater.</title>
        <authorList>
            <person name="Bayburt H."/>
            <person name="Kim J.M."/>
            <person name="Choi B.J."/>
            <person name="Jeon C.O."/>
        </authorList>
    </citation>
    <scope>NUCLEOTIDE SEQUENCE [LARGE SCALE GENOMIC DNA]</scope>
    <source>
        <strain evidence="2 3">KCTC 32108</strain>
    </source>
</reference>
<name>A0ABU3SWC6_9ALTE</name>
<dbReference type="Pfam" id="PF13660">
    <property type="entry name" value="DUF4147"/>
    <property type="match status" value="1"/>
</dbReference>
<evidence type="ECO:0000259" key="1">
    <source>
        <dbReference type="Pfam" id="PF13660"/>
    </source>
</evidence>
<dbReference type="InterPro" id="IPR039760">
    <property type="entry name" value="MOFRL_protein"/>
</dbReference>
<dbReference type="EMBL" id="JAWDIO010000002">
    <property type="protein sequence ID" value="MDU0354322.1"/>
    <property type="molecule type" value="Genomic_DNA"/>
</dbReference>
<gene>
    <name evidence="2" type="ORF">RS130_10610</name>
</gene>
<organism evidence="2 3">
    <name type="scientific">Paraglaciecola aquimarina</name>
    <dbReference type="NCBI Taxonomy" id="1235557"/>
    <lineage>
        <taxon>Bacteria</taxon>
        <taxon>Pseudomonadati</taxon>
        <taxon>Pseudomonadota</taxon>
        <taxon>Gammaproteobacteria</taxon>
        <taxon>Alteromonadales</taxon>
        <taxon>Alteromonadaceae</taxon>
        <taxon>Paraglaciecola</taxon>
    </lineage>
</organism>
<accession>A0ABU3SWC6</accession>
<dbReference type="PANTHER" id="PTHR12227:SF0">
    <property type="entry name" value="GLYCERATE KINASE"/>
    <property type="match status" value="1"/>
</dbReference>
<keyword evidence="3" id="KW-1185">Reference proteome</keyword>
<protein>
    <submittedName>
        <fullName evidence="2">DUF4147 domain-containing protein</fullName>
    </submittedName>
</protein>
<comment type="caution">
    <text evidence="2">The sequence shown here is derived from an EMBL/GenBank/DDBJ whole genome shotgun (WGS) entry which is preliminary data.</text>
</comment>
<dbReference type="SUPFAM" id="SSF82544">
    <property type="entry name" value="GckA/TtuD-like"/>
    <property type="match status" value="1"/>
</dbReference>
<evidence type="ECO:0000313" key="2">
    <source>
        <dbReference type="EMBL" id="MDU0354322.1"/>
    </source>
</evidence>
<dbReference type="Gene3D" id="3.40.50.10180">
    <property type="entry name" value="Glycerate kinase, MOFRL-like N-terminal domain"/>
    <property type="match status" value="1"/>
</dbReference>
<dbReference type="Proteomes" id="UP001247805">
    <property type="component" value="Unassembled WGS sequence"/>
</dbReference>
<dbReference type="InterPro" id="IPR025286">
    <property type="entry name" value="MOFRL_assoc_dom"/>
</dbReference>
<dbReference type="RefSeq" id="WP_316025932.1">
    <property type="nucleotide sequence ID" value="NZ_JAWDIO010000002.1"/>
</dbReference>
<feature type="domain" description="MOFRL-associated" evidence="1">
    <location>
        <begin position="8"/>
        <end position="110"/>
    </location>
</feature>
<evidence type="ECO:0000313" key="3">
    <source>
        <dbReference type="Proteomes" id="UP001247805"/>
    </source>
</evidence>
<sequence>MKTEKSFLLELFKRGVNSCLPSVCLPRYLSEVDISQGVCIIGAGKAAADMAAAVYAKYGDACFGKVVTRYGYGTKLPTGNIEVLYAAHPIPDEKSLEAGLALLDLARNNPANIPIIF</sequence>
<dbReference type="InterPro" id="IPR038614">
    <property type="entry name" value="GK_N_sf"/>
</dbReference>
<proteinExistence type="predicted"/>